<dbReference type="Gene3D" id="2.40.10.300">
    <property type="entry name" value="Copper resistance protein K"/>
    <property type="match status" value="1"/>
</dbReference>
<reference evidence="2 3" key="1">
    <citation type="submission" date="2021-08" db="EMBL/GenBank/DDBJ databases">
        <authorList>
            <person name="Peeters C."/>
        </authorList>
    </citation>
    <scope>NUCLEOTIDE SEQUENCE [LARGE SCALE GENOMIC DNA]</scope>
    <source>
        <strain evidence="2 3">LMG 23994</strain>
    </source>
</reference>
<evidence type="ECO:0000313" key="3">
    <source>
        <dbReference type="Proteomes" id="UP000701702"/>
    </source>
</evidence>
<feature type="signal peptide" evidence="1">
    <location>
        <begin position="1"/>
        <end position="20"/>
    </location>
</feature>
<dbReference type="InterPro" id="IPR021604">
    <property type="entry name" value="CopK"/>
</dbReference>
<evidence type="ECO:0000313" key="2">
    <source>
        <dbReference type="EMBL" id="CAG9183941.1"/>
    </source>
</evidence>
<dbReference type="RefSeq" id="WP_224007938.1">
    <property type="nucleotide sequence ID" value="NZ_CAJZAF010000036.1"/>
</dbReference>
<sequence>MKRNLVFALLFAFSSLSALSAGKDDVLKTYELKDGSFVHVMKNGTIVMQDPFGHDMHMKEGMVMETKDGYKLIVKNNQVFLSDSVQKARKRGQ</sequence>
<dbReference type="Proteomes" id="UP000701702">
    <property type="component" value="Unassembled WGS sequence"/>
</dbReference>
<proteinExistence type="predicted"/>
<protein>
    <submittedName>
        <fullName evidence="2">Copper resistance protein K</fullName>
    </submittedName>
</protein>
<evidence type="ECO:0000256" key="1">
    <source>
        <dbReference type="SAM" id="SignalP"/>
    </source>
</evidence>
<gene>
    <name evidence="2" type="primary">copK_2</name>
    <name evidence="2" type="ORF">LMG23994_05269</name>
</gene>
<accession>A0ABM8XUC9</accession>
<dbReference type="EMBL" id="CAJZAF010000036">
    <property type="protein sequence ID" value="CAG9183941.1"/>
    <property type="molecule type" value="Genomic_DNA"/>
</dbReference>
<keyword evidence="1" id="KW-0732">Signal</keyword>
<keyword evidence="3" id="KW-1185">Reference proteome</keyword>
<organism evidence="2 3">
    <name type="scientific">Cupriavidus pinatubonensis</name>
    <dbReference type="NCBI Taxonomy" id="248026"/>
    <lineage>
        <taxon>Bacteria</taxon>
        <taxon>Pseudomonadati</taxon>
        <taxon>Pseudomonadota</taxon>
        <taxon>Betaproteobacteria</taxon>
        <taxon>Burkholderiales</taxon>
        <taxon>Burkholderiaceae</taxon>
        <taxon>Cupriavidus</taxon>
    </lineage>
</organism>
<dbReference type="Pfam" id="PF11525">
    <property type="entry name" value="CopK"/>
    <property type="match status" value="1"/>
</dbReference>
<dbReference type="InterPro" id="IPR038644">
    <property type="entry name" value="CopK_sf"/>
</dbReference>
<name>A0ABM8XUC9_9BURK</name>
<comment type="caution">
    <text evidence="2">The sequence shown here is derived from an EMBL/GenBank/DDBJ whole genome shotgun (WGS) entry which is preliminary data.</text>
</comment>
<feature type="chain" id="PRO_5047395165" evidence="1">
    <location>
        <begin position="21"/>
        <end position="93"/>
    </location>
</feature>